<gene>
    <name evidence="5" type="ORF">A3B85_02110</name>
</gene>
<feature type="coiled-coil region" evidence="3">
    <location>
        <begin position="694"/>
        <end position="721"/>
    </location>
</feature>
<keyword evidence="1" id="KW-0680">Restriction system</keyword>
<sequence length="724" mass="82890">PEENLDYYKDQVVAYGLLLRAPYSVLCNGKGFRVFDTKTGEIVWDKDVSVLPEFLGKKNLLSRRREAIDTYTKEEEERAKKTLLVFEGIKEFSAILYRCEDFIRDVDGLTGEDAFDELSMLLFTKMYEERLALKENRKGRFVIDEHTDAHYIKNDLFKRAVEANPDIFEGDEKISLNNDTVKEITKLLQDYTLLQTEVDVKGRAFEIFLGKTFTGKLGQFFTPRTIVDFMVGFVNPTRLANDKNLYSVIDPSCGSGGFLIRVFTHIEKHIKETEGDESKKQNQLDALSKQQLYGVDINPRLVRIAKMNMVLHGDGHGGIYRFNGLKTHQHEKLVAKKFDLVITNPPFGNKDKGEILKEFELGEFATGAPPQQAREILFVEECIKLLKDGGELAILLPDGVLNNSTSDYVRDFIKKHTIIQGIISLPDRAFKASGANSKTSVLFVRKKSQDDEVQRPVFMAVAEEVGYNRQTKEAEPISENDLPLILKQYREFLTTQNYRAIQNNLDDVYIISENPACFMINPILLERRLDATYFYAKYVFKLNVPSVKVSDISYFSEDRINPERYPEKIFKYIQFSDVEKKLGNVVSWTEYTGDEMPSRGKMFIKTGDVVAAKVKDSEENVAIVPPELNGEVASTGFAVLRPKEDITPEVLYVLMRLKTTFNQIRWMAAGTIQPAIKDEDLMYIIVPKLDQRTKNEITKKVKEIEKARQKVKEELDEVGDMIIK</sequence>
<feature type="non-terminal residue" evidence="5">
    <location>
        <position position="1"/>
    </location>
</feature>
<dbReference type="Pfam" id="PF02384">
    <property type="entry name" value="N6_Mtase"/>
    <property type="match status" value="1"/>
</dbReference>
<evidence type="ECO:0000256" key="3">
    <source>
        <dbReference type="SAM" id="Coils"/>
    </source>
</evidence>
<evidence type="ECO:0000259" key="4">
    <source>
        <dbReference type="Pfam" id="PF02384"/>
    </source>
</evidence>
<dbReference type="InterPro" id="IPR052916">
    <property type="entry name" value="Type-I_RE_MTase_Subunit"/>
</dbReference>
<dbReference type="PRINTS" id="PR00507">
    <property type="entry name" value="N12N6MTFRASE"/>
</dbReference>
<dbReference type="Gene3D" id="3.90.220.20">
    <property type="entry name" value="DNA methylase specificity domains"/>
    <property type="match status" value="1"/>
</dbReference>
<keyword evidence="3" id="KW-0175">Coiled coil</keyword>
<evidence type="ECO:0000313" key="5">
    <source>
        <dbReference type="EMBL" id="OGI77238.1"/>
    </source>
</evidence>
<dbReference type="InterPro" id="IPR003356">
    <property type="entry name" value="DNA_methylase_A-5"/>
</dbReference>
<dbReference type="PANTHER" id="PTHR42998:SF1">
    <property type="entry name" value="TYPE I RESTRICTION ENZYME HINDI METHYLASE SUBUNIT"/>
    <property type="match status" value="1"/>
</dbReference>
<proteinExistence type="predicted"/>
<organism evidence="5 6">
    <name type="scientific">Candidatus Nomurabacteria bacterium RIFCSPHIGHO2_02_FULL_37_13</name>
    <dbReference type="NCBI Taxonomy" id="1801750"/>
    <lineage>
        <taxon>Bacteria</taxon>
        <taxon>Candidatus Nomuraibacteriota</taxon>
    </lineage>
</organism>
<dbReference type="EMBL" id="MFUA01000012">
    <property type="protein sequence ID" value="OGI77238.1"/>
    <property type="molecule type" value="Genomic_DNA"/>
</dbReference>
<dbReference type="GO" id="GO:0003677">
    <property type="term" value="F:DNA binding"/>
    <property type="evidence" value="ECO:0007669"/>
    <property type="project" value="UniProtKB-KW"/>
</dbReference>
<dbReference type="GO" id="GO:0032259">
    <property type="term" value="P:methylation"/>
    <property type="evidence" value="ECO:0007669"/>
    <property type="project" value="InterPro"/>
</dbReference>
<dbReference type="AlphaFoldDB" id="A0A1F6W5N1"/>
<comment type="caution">
    <text evidence="5">The sequence shown here is derived from an EMBL/GenBank/DDBJ whole genome shotgun (WGS) entry which is preliminary data.</text>
</comment>
<evidence type="ECO:0000256" key="2">
    <source>
        <dbReference type="ARBA" id="ARBA00023125"/>
    </source>
</evidence>
<dbReference type="PROSITE" id="PS00092">
    <property type="entry name" value="N6_MTASE"/>
    <property type="match status" value="1"/>
</dbReference>
<dbReference type="SUPFAM" id="SSF116734">
    <property type="entry name" value="DNA methylase specificity domain"/>
    <property type="match status" value="1"/>
</dbReference>
<dbReference type="Gene3D" id="3.40.50.150">
    <property type="entry name" value="Vaccinia Virus protein VP39"/>
    <property type="match status" value="1"/>
</dbReference>
<dbReference type="GO" id="GO:0008170">
    <property type="term" value="F:N-methyltransferase activity"/>
    <property type="evidence" value="ECO:0007669"/>
    <property type="project" value="InterPro"/>
</dbReference>
<dbReference type="Proteomes" id="UP000178374">
    <property type="component" value="Unassembled WGS sequence"/>
</dbReference>
<accession>A0A1F6W5N1</accession>
<dbReference type="PANTHER" id="PTHR42998">
    <property type="entry name" value="TYPE I RESTRICTION ENZYME HINDVIIP M PROTEIN-RELATED"/>
    <property type="match status" value="1"/>
</dbReference>
<feature type="domain" description="DNA methylase adenine-specific" evidence="4">
    <location>
        <begin position="198"/>
        <end position="507"/>
    </location>
</feature>
<dbReference type="InterPro" id="IPR044946">
    <property type="entry name" value="Restrct_endonuc_typeI_TRD_sf"/>
</dbReference>
<dbReference type="GO" id="GO:0009307">
    <property type="term" value="P:DNA restriction-modification system"/>
    <property type="evidence" value="ECO:0007669"/>
    <property type="project" value="UniProtKB-KW"/>
</dbReference>
<keyword evidence="2" id="KW-0238">DNA-binding</keyword>
<evidence type="ECO:0000313" key="6">
    <source>
        <dbReference type="Proteomes" id="UP000178374"/>
    </source>
</evidence>
<protein>
    <recommendedName>
        <fullName evidence="4">DNA methylase adenine-specific domain-containing protein</fullName>
    </recommendedName>
</protein>
<dbReference type="SUPFAM" id="SSF53335">
    <property type="entry name" value="S-adenosyl-L-methionine-dependent methyltransferases"/>
    <property type="match status" value="1"/>
</dbReference>
<dbReference type="InterPro" id="IPR002052">
    <property type="entry name" value="DNA_methylase_N6_adenine_CS"/>
</dbReference>
<name>A0A1F6W5N1_9BACT</name>
<reference evidence="5 6" key="1">
    <citation type="journal article" date="2016" name="Nat. Commun.">
        <title>Thousands of microbial genomes shed light on interconnected biogeochemical processes in an aquifer system.</title>
        <authorList>
            <person name="Anantharaman K."/>
            <person name="Brown C.T."/>
            <person name="Hug L.A."/>
            <person name="Sharon I."/>
            <person name="Castelle C.J."/>
            <person name="Probst A.J."/>
            <person name="Thomas B.C."/>
            <person name="Singh A."/>
            <person name="Wilkins M.J."/>
            <person name="Karaoz U."/>
            <person name="Brodie E.L."/>
            <person name="Williams K.H."/>
            <person name="Hubbard S.S."/>
            <person name="Banfield J.F."/>
        </authorList>
    </citation>
    <scope>NUCLEOTIDE SEQUENCE [LARGE SCALE GENOMIC DNA]</scope>
</reference>
<dbReference type="STRING" id="1801750.A3B85_02110"/>
<evidence type="ECO:0000256" key="1">
    <source>
        <dbReference type="ARBA" id="ARBA00022747"/>
    </source>
</evidence>
<dbReference type="CDD" id="cd02440">
    <property type="entry name" value="AdoMet_MTases"/>
    <property type="match status" value="1"/>
</dbReference>
<dbReference type="InterPro" id="IPR029063">
    <property type="entry name" value="SAM-dependent_MTases_sf"/>
</dbReference>